<comment type="caution">
    <text evidence="1">The sequence shown here is derived from an EMBL/GenBank/DDBJ whole genome shotgun (WGS) entry which is preliminary data.</text>
</comment>
<protein>
    <submittedName>
        <fullName evidence="1">Uncharacterized protein</fullName>
    </submittedName>
</protein>
<proteinExistence type="predicted"/>
<evidence type="ECO:0000313" key="1">
    <source>
        <dbReference type="EMBL" id="GKV45485.1"/>
    </source>
</evidence>
<name>A0AAV5M6T2_9ROSI</name>
<keyword evidence="2" id="KW-1185">Reference proteome</keyword>
<accession>A0AAV5M6T2</accession>
<dbReference type="Proteomes" id="UP001054252">
    <property type="component" value="Unassembled WGS sequence"/>
</dbReference>
<dbReference type="AlphaFoldDB" id="A0AAV5M6T2"/>
<organism evidence="1 2">
    <name type="scientific">Rubroshorea leprosula</name>
    <dbReference type="NCBI Taxonomy" id="152421"/>
    <lineage>
        <taxon>Eukaryota</taxon>
        <taxon>Viridiplantae</taxon>
        <taxon>Streptophyta</taxon>
        <taxon>Embryophyta</taxon>
        <taxon>Tracheophyta</taxon>
        <taxon>Spermatophyta</taxon>
        <taxon>Magnoliopsida</taxon>
        <taxon>eudicotyledons</taxon>
        <taxon>Gunneridae</taxon>
        <taxon>Pentapetalae</taxon>
        <taxon>rosids</taxon>
        <taxon>malvids</taxon>
        <taxon>Malvales</taxon>
        <taxon>Dipterocarpaceae</taxon>
        <taxon>Rubroshorea</taxon>
    </lineage>
</organism>
<sequence length="47" mass="5148">MRPIFLSVTCKGIVTDTGFVCEVLLTSLPWFFTQTARLGDLTSHGMG</sequence>
<evidence type="ECO:0000313" key="2">
    <source>
        <dbReference type="Proteomes" id="UP001054252"/>
    </source>
</evidence>
<gene>
    <name evidence="1" type="ORF">SLEP1_g52557</name>
</gene>
<reference evidence="1 2" key="1">
    <citation type="journal article" date="2021" name="Commun. Biol.">
        <title>The genome of Shorea leprosula (Dipterocarpaceae) highlights the ecological relevance of drought in aseasonal tropical rainforests.</title>
        <authorList>
            <person name="Ng K.K.S."/>
            <person name="Kobayashi M.J."/>
            <person name="Fawcett J.A."/>
            <person name="Hatakeyama M."/>
            <person name="Paape T."/>
            <person name="Ng C.H."/>
            <person name="Ang C.C."/>
            <person name="Tnah L.H."/>
            <person name="Lee C.T."/>
            <person name="Nishiyama T."/>
            <person name="Sese J."/>
            <person name="O'Brien M.J."/>
            <person name="Copetti D."/>
            <person name="Mohd Noor M.I."/>
            <person name="Ong R.C."/>
            <person name="Putra M."/>
            <person name="Sireger I.Z."/>
            <person name="Indrioko S."/>
            <person name="Kosugi Y."/>
            <person name="Izuno A."/>
            <person name="Isagi Y."/>
            <person name="Lee S.L."/>
            <person name="Shimizu K.K."/>
        </authorList>
    </citation>
    <scope>NUCLEOTIDE SEQUENCE [LARGE SCALE GENOMIC DNA]</scope>
    <source>
        <strain evidence="1">214</strain>
    </source>
</reference>
<dbReference type="EMBL" id="BPVZ01000194">
    <property type="protein sequence ID" value="GKV45485.1"/>
    <property type="molecule type" value="Genomic_DNA"/>
</dbReference>